<reference evidence="2 3" key="1">
    <citation type="submission" date="2020-08" db="EMBL/GenBank/DDBJ databases">
        <title>Plant Genome Project.</title>
        <authorList>
            <person name="Zhang R.-G."/>
        </authorList>
    </citation>
    <scope>NUCLEOTIDE SEQUENCE [LARGE SCALE GENOMIC DNA]</scope>
    <source>
        <tissue evidence="2">Rhizome</tissue>
    </source>
</reference>
<dbReference type="PANTHER" id="PTHR34112:SF13">
    <property type="entry name" value="OS04G0448200 PROTEIN"/>
    <property type="match status" value="1"/>
</dbReference>
<dbReference type="Proteomes" id="UP000734854">
    <property type="component" value="Unassembled WGS sequence"/>
</dbReference>
<evidence type="ECO:0000256" key="1">
    <source>
        <dbReference type="SAM" id="MobiDB-lite"/>
    </source>
</evidence>
<feature type="region of interest" description="Disordered" evidence="1">
    <location>
        <begin position="415"/>
        <end position="444"/>
    </location>
</feature>
<feature type="region of interest" description="Disordered" evidence="1">
    <location>
        <begin position="17"/>
        <end position="93"/>
    </location>
</feature>
<accession>A0A8J5GAS6</accession>
<keyword evidence="3" id="KW-1185">Reference proteome</keyword>
<evidence type="ECO:0000313" key="2">
    <source>
        <dbReference type="EMBL" id="KAG6504423.1"/>
    </source>
</evidence>
<feature type="compositionally biased region" description="Polar residues" evidence="1">
    <location>
        <begin position="17"/>
        <end position="30"/>
    </location>
</feature>
<gene>
    <name evidence="2" type="ORF">ZIOFF_036756</name>
</gene>
<name>A0A8J5GAS6_ZINOF</name>
<comment type="caution">
    <text evidence="2">The sequence shown here is derived from an EMBL/GenBank/DDBJ whole genome shotgun (WGS) entry which is preliminary data.</text>
</comment>
<organism evidence="2 3">
    <name type="scientific">Zingiber officinale</name>
    <name type="common">Ginger</name>
    <name type="synonym">Amomum zingiber</name>
    <dbReference type="NCBI Taxonomy" id="94328"/>
    <lineage>
        <taxon>Eukaryota</taxon>
        <taxon>Viridiplantae</taxon>
        <taxon>Streptophyta</taxon>
        <taxon>Embryophyta</taxon>
        <taxon>Tracheophyta</taxon>
        <taxon>Spermatophyta</taxon>
        <taxon>Magnoliopsida</taxon>
        <taxon>Liliopsida</taxon>
        <taxon>Zingiberales</taxon>
        <taxon>Zingiberaceae</taxon>
        <taxon>Zingiber</taxon>
    </lineage>
</organism>
<dbReference type="AlphaFoldDB" id="A0A8J5GAS6"/>
<dbReference type="OrthoDB" id="1917528at2759"/>
<protein>
    <submittedName>
        <fullName evidence="2">Uncharacterized protein</fullName>
    </submittedName>
</protein>
<feature type="compositionally biased region" description="Polar residues" evidence="1">
    <location>
        <begin position="435"/>
        <end position="444"/>
    </location>
</feature>
<dbReference type="PANTHER" id="PTHR34112">
    <property type="entry name" value="C-JUN-AMINO-TERMINAL KINASE-INTERACTING PROTEIN"/>
    <property type="match status" value="1"/>
</dbReference>
<evidence type="ECO:0000313" key="3">
    <source>
        <dbReference type="Proteomes" id="UP000734854"/>
    </source>
</evidence>
<proteinExistence type="predicted"/>
<dbReference type="EMBL" id="JACMSC010000010">
    <property type="protein sequence ID" value="KAG6504423.1"/>
    <property type="molecule type" value="Genomic_DNA"/>
</dbReference>
<sequence length="529" mass="58089">MERNEPALVPQWYKFANGSSSNNTLRVSTSKRSDKNGMGCGSGDRLLSNHDKNFRRSLSSNGSAAQDRGKSAKSQAYSSFRRSHDKNQESDFDSYDRENRSLFVDNGLYYHDSFLRVRTEKDAFRRSQSMIAGRKLDSWPEPPVSCGNNTSPLGSVIGITDRKFEKDFPSLQAEVRQNFPDSVDALTLGPKTAVHSLPVATPIINGTSALAEVRAEVPVKVETDGNLLSSATGNTMAETLTQRPSLVGNASQSSVDTQRIEELTLKKCKQLIPVTPVLPKALNCNLSEKAKSKSARGGGGDFSSFAKGGHQINLVGRTPARSDIAKTHHVGNFQVLNREKNISPISEDSSSLGKANDHVRLVPSATVVSSKRQSYQKLKGDSKNGLLTRASVGEQKLLSYAQKRNDFFNLLRKKSLNPTGSIPEPDSLGPAEDLQSASSDSIQNCQPGLDCSAENRNFSTDEPDRLYAEIEESHTYLDSILDPEEEEAFLRSLGWDKNAGEEGLSQEEIDAFLKKYETHTRRPLKISIS</sequence>